<evidence type="ECO:0000256" key="7">
    <source>
        <dbReference type="ARBA" id="ARBA00022927"/>
    </source>
</evidence>
<reference evidence="12" key="1">
    <citation type="submission" date="2020-10" db="EMBL/GenBank/DDBJ databases">
        <authorList>
            <person name="Gilroy R."/>
        </authorList>
    </citation>
    <scope>NUCLEOTIDE SEQUENCE</scope>
    <source>
        <strain evidence="12">B1-8020</strain>
    </source>
</reference>
<feature type="transmembrane region" description="Helical" evidence="10">
    <location>
        <begin position="263"/>
        <end position="281"/>
    </location>
</feature>
<evidence type="ECO:0000256" key="1">
    <source>
        <dbReference type="ARBA" id="ARBA00004383"/>
    </source>
</evidence>
<keyword evidence="5" id="KW-0997">Cell inner membrane</keyword>
<feature type="transmembrane region" description="Helical" evidence="10">
    <location>
        <begin position="6"/>
        <end position="24"/>
    </location>
</feature>
<keyword evidence="6 10" id="KW-0812">Transmembrane</keyword>
<comment type="caution">
    <text evidence="12">The sequence shown here is derived from an EMBL/GenBank/DDBJ whole genome shotgun (WGS) entry which is preliminary data.</text>
</comment>
<dbReference type="InterPro" id="IPR006260">
    <property type="entry name" value="TonB/TolA_C"/>
</dbReference>
<keyword evidence="7" id="KW-0653">Protein transport</keyword>
<feature type="transmembrane region" description="Helical" evidence="10">
    <location>
        <begin position="36"/>
        <end position="55"/>
    </location>
</feature>
<dbReference type="GO" id="GO:0031992">
    <property type="term" value="F:energy transducer activity"/>
    <property type="evidence" value="ECO:0007669"/>
    <property type="project" value="TreeGrafter"/>
</dbReference>
<sequence length="571" mass="64025">MDFIIYEIKTAVLFAVFYMFYRLLLSKETFHRLNRTVLLCSAMASALLPLCRITLHKTVEIPARLENTLDIPVIADIGQKGNAFPIDEAILLIFCVGAIMMLAKTAISVYSVMRIILRSKRLPQPDGTIIAVTQGNTAPFSWMKYIVISQKNWDDRHDEIIIHEKAHIRLCHSWDLLFIDLFTALQWFNPAIWMLRSDIRAIHEYEADREVLRSGINATQYQLLLIKKAVGMSGHSITNSFNHSTLKKRITMMSCKKSNFVKALRVLFAIPLIGICLIANARTDIDYVVSSDIPPTAADEQDGQGQASISITSYYTDSKDTQSSDDDKAIVIMKSKSGEYTMSITKDSQSENLVHSFSFIDDETGKTLQTLNLNELLEKKGIIVQESGNSTIITLTDEGLDENELFFDLTKNVRFQINGKDIQETKGHDVAIEGKPGTVYIVSDSDGEGIIINYSFSEQSGQDGKKYPLSKVEVAPTFQGGDVNSFSKWVMQNLKYPEDAIKNKTEGTVILQFTIDKSGKLVNPSIIKGVNESLDNEALRVVSKSPEWTPGMIDDKPVNVTFQFPLAFKLK</sequence>
<dbReference type="EMBL" id="JADIMA010000064">
    <property type="protein sequence ID" value="MBO8473266.1"/>
    <property type="molecule type" value="Genomic_DNA"/>
</dbReference>
<comment type="subcellular location">
    <subcellularLocation>
        <location evidence="1">Cell inner membrane</location>
        <topology evidence="1">Single-pass membrane protein</topology>
        <orientation evidence="1">Periplasmic side</orientation>
    </subcellularLocation>
</comment>
<proteinExistence type="inferred from homology"/>
<dbReference type="InterPro" id="IPR037682">
    <property type="entry name" value="TonB_C"/>
</dbReference>
<dbReference type="Pfam" id="PF03544">
    <property type="entry name" value="TonB_C"/>
    <property type="match status" value="1"/>
</dbReference>
<evidence type="ECO:0000256" key="5">
    <source>
        <dbReference type="ARBA" id="ARBA00022519"/>
    </source>
</evidence>
<dbReference type="PROSITE" id="PS52015">
    <property type="entry name" value="TONB_CTD"/>
    <property type="match status" value="1"/>
</dbReference>
<dbReference type="Pfam" id="PF05569">
    <property type="entry name" value="Peptidase_M56"/>
    <property type="match status" value="1"/>
</dbReference>
<evidence type="ECO:0000313" key="13">
    <source>
        <dbReference type="Proteomes" id="UP000823604"/>
    </source>
</evidence>
<dbReference type="Gene3D" id="3.30.1150.10">
    <property type="match status" value="1"/>
</dbReference>
<dbReference type="PANTHER" id="PTHR33446">
    <property type="entry name" value="PROTEIN TONB-RELATED"/>
    <property type="match status" value="1"/>
</dbReference>
<dbReference type="PANTHER" id="PTHR33446:SF2">
    <property type="entry name" value="PROTEIN TONB"/>
    <property type="match status" value="1"/>
</dbReference>
<evidence type="ECO:0000256" key="3">
    <source>
        <dbReference type="ARBA" id="ARBA00022448"/>
    </source>
</evidence>
<keyword evidence="9 10" id="KW-0472">Membrane</keyword>
<evidence type="ECO:0000256" key="2">
    <source>
        <dbReference type="ARBA" id="ARBA00006555"/>
    </source>
</evidence>
<keyword evidence="8 10" id="KW-1133">Transmembrane helix</keyword>
<feature type="domain" description="TonB C-terminal" evidence="11">
    <location>
        <begin position="481"/>
        <end position="571"/>
    </location>
</feature>
<organism evidence="12 13">
    <name type="scientific">Candidatus Merdivivens pullicola</name>
    <dbReference type="NCBI Taxonomy" id="2840872"/>
    <lineage>
        <taxon>Bacteria</taxon>
        <taxon>Pseudomonadati</taxon>
        <taxon>Bacteroidota</taxon>
        <taxon>Bacteroidia</taxon>
        <taxon>Bacteroidales</taxon>
        <taxon>Muribaculaceae</taxon>
        <taxon>Muribaculaceae incertae sedis</taxon>
        <taxon>Candidatus Merdivivens</taxon>
    </lineage>
</organism>
<dbReference type="GO" id="GO:0055085">
    <property type="term" value="P:transmembrane transport"/>
    <property type="evidence" value="ECO:0007669"/>
    <property type="project" value="InterPro"/>
</dbReference>
<evidence type="ECO:0000313" key="12">
    <source>
        <dbReference type="EMBL" id="MBO8473266.1"/>
    </source>
</evidence>
<evidence type="ECO:0000256" key="8">
    <source>
        <dbReference type="ARBA" id="ARBA00022989"/>
    </source>
</evidence>
<dbReference type="GO" id="GO:0098797">
    <property type="term" value="C:plasma membrane protein complex"/>
    <property type="evidence" value="ECO:0007669"/>
    <property type="project" value="TreeGrafter"/>
</dbReference>
<feature type="transmembrane region" description="Helical" evidence="10">
    <location>
        <begin position="89"/>
        <end position="112"/>
    </location>
</feature>
<evidence type="ECO:0000256" key="6">
    <source>
        <dbReference type="ARBA" id="ARBA00022692"/>
    </source>
</evidence>
<dbReference type="SUPFAM" id="SSF74653">
    <property type="entry name" value="TolA/TonB C-terminal domain"/>
    <property type="match status" value="1"/>
</dbReference>
<reference evidence="12" key="2">
    <citation type="journal article" date="2021" name="PeerJ">
        <title>Extensive microbial diversity within the chicken gut microbiome revealed by metagenomics and culture.</title>
        <authorList>
            <person name="Gilroy R."/>
            <person name="Ravi A."/>
            <person name="Getino M."/>
            <person name="Pursley I."/>
            <person name="Horton D.L."/>
            <person name="Alikhan N.F."/>
            <person name="Baker D."/>
            <person name="Gharbi K."/>
            <person name="Hall N."/>
            <person name="Watson M."/>
            <person name="Adriaenssens E.M."/>
            <person name="Foster-Nyarko E."/>
            <person name="Jarju S."/>
            <person name="Secka A."/>
            <person name="Antonio M."/>
            <person name="Oren A."/>
            <person name="Chaudhuri R.R."/>
            <person name="La Ragione R."/>
            <person name="Hildebrand F."/>
            <person name="Pallen M.J."/>
        </authorList>
    </citation>
    <scope>NUCLEOTIDE SEQUENCE</scope>
    <source>
        <strain evidence="12">B1-8020</strain>
    </source>
</reference>
<dbReference type="GO" id="GO:0015031">
    <property type="term" value="P:protein transport"/>
    <property type="evidence" value="ECO:0007669"/>
    <property type="project" value="UniProtKB-KW"/>
</dbReference>
<name>A0A9D9NH00_9BACT</name>
<dbReference type="InterPro" id="IPR008756">
    <property type="entry name" value="Peptidase_M56"/>
</dbReference>
<comment type="similarity">
    <text evidence="2">Belongs to the TonB family.</text>
</comment>
<dbReference type="CDD" id="cd07341">
    <property type="entry name" value="M56_BlaR1_MecR1_like"/>
    <property type="match status" value="1"/>
</dbReference>
<dbReference type="AlphaFoldDB" id="A0A9D9NH00"/>
<accession>A0A9D9NH00</accession>
<dbReference type="NCBIfam" id="TIGR01352">
    <property type="entry name" value="tonB_Cterm"/>
    <property type="match status" value="1"/>
</dbReference>
<gene>
    <name evidence="12" type="ORF">IAB81_06510</name>
</gene>
<keyword evidence="4" id="KW-1003">Cell membrane</keyword>
<dbReference type="InterPro" id="IPR051045">
    <property type="entry name" value="TonB-dependent_transducer"/>
</dbReference>
<keyword evidence="3" id="KW-0813">Transport</keyword>
<evidence type="ECO:0000259" key="11">
    <source>
        <dbReference type="PROSITE" id="PS52015"/>
    </source>
</evidence>
<dbReference type="Proteomes" id="UP000823604">
    <property type="component" value="Unassembled WGS sequence"/>
</dbReference>
<evidence type="ECO:0000256" key="10">
    <source>
        <dbReference type="SAM" id="Phobius"/>
    </source>
</evidence>
<evidence type="ECO:0000256" key="9">
    <source>
        <dbReference type="ARBA" id="ARBA00023136"/>
    </source>
</evidence>
<evidence type="ECO:0000256" key="4">
    <source>
        <dbReference type="ARBA" id="ARBA00022475"/>
    </source>
</evidence>
<protein>
    <submittedName>
        <fullName evidence="12">M56 family metallopeptidase</fullName>
    </submittedName>
</protein>